<accession>A0AAV5HL26</accession>
<keyword evidence="2" id="KW-1185">Reference proteome</keyword>
<proteinExistence type="predicted"/>
<sequence length="47" mass="5037">MASGKLDPAGNRFVAVVTELFHGSESYPNLSLPSSPISNFTLKVIPF</sequence>
<gene>
    <name evidence="1" type="ORF">SLEP1_g1622</name>
</gene>
<protein>
    <submittedName>
        <fullName evidence="1">Uncharacterized protein</fullName>
    </submittedName>
</protein>
<organism evidence="1 2">
    <name type="scientific">Rubroshorea leprosula</name>
    <dbReference type="NCBI Taxonomy" id="152421"/>
    <lineage>
        <taxon>Eukaryota</taxon>
        <taxon>Viridiplantae</taxon>
        <taxon>Streptophyta</taxon>
        <taxon>Embryophyta</taxon>
        <taxon>Tracheophyta</taxon>
        <taxon>Spermatophyta</taxon>
        <taxon>Magnoliopsida</taxon>
        <taxon>eudicotyledons</taxon>
        <taxon>Gunneridae</taxon>
        <taxon>Pentapetalae</taxon>
        <taxon>rosids</taxon>
        <taxon>malvids</taxon>
        <taxon>Malvales</taxon>
        <taxon>Dipterocarpaceae</taxon>
        <taxon>Rubroshorea</taxon>
    </lineage>
</organism>
<evidence type="ECO:0000313" key="1">
    <source>
        <dbReference type="EMBL" id="GKU87177.1"/>
    </source>
</evidence>
<dbReference type="Proteomes" id="UP001054252">
    <property type="component" value="Unassembled WGS sequence"/>
</dbReference>
<dbReference type="EMBL" id="BPVZ01000002">
    <property type="protein sequence ID" value="GKU87177.1"/>
    <property type="molecule type" value="Genomic_DNA"/>
</dbReference>
<comment type="caution">
    <text evidence="1">The sequence shown here is derived from an EMBL/GenBank/DDBJ whole genome shotgun (WGS) entry which is preliminary data.</text>
</comment>
<dbReference type="AlphaFoldDB" id="A0AAV5HL26"/>
<evidence type="ECO:0000313" key="2">
    <source>
        <dbReference type="Proteomes" id="UP001054252"/>
    </source>
</evidence>
<reference evidence="1 2" key="1">
    <citation type="journal article" date="2021" name="Commun. Biol.">
        <title>The genome of Shorea leprosula (Dipterocarpaceae) highlights the ecological relevance of drought in aseasonal tropical rainforests.</title>
        <authorList>
            <person name="Ng K.K.S."/>
            <person name="Kobayashi M.J."/>
            <person name="Fawcett J.A."/>
            <person name="Hatakeyama M."/>
            <person name="Paape T."/>
            <person name="Ng C.H."/>
            <person name="Ang C.C."/>
            <person name="Tnah L.H."/>
            <person name="Lee C.T."/>
            <person name="Nishiyama T."/>
            <person name="Sese J."/>
            <person name="O'Brien M.J."/>
            <person name="Copetti D."/>
            <person name="Mohd Noor M.I."/>
            <person name="Ong R.C."/>
            <person name="Putra M."/>
            <person name="Sireger I.Z."/>
            <person name="Indrioko S."/>
            <person name="Kosugi Y."/>
            <person name="Izuno A."/>
            <person name="Isagi Y."/>
            <person name="Lee S.L."/>
            <person name="Shimizu K.K."/>
        </authorList>
    </citation>
    <scope>NUCLEOTIDE SEQUENCE [LARGE SCALE GENOMIC DNA]</scope>
    <source>
        <strain evidence="1">214</strain>
    </source>
</reference>
<name>A0AAV5HL26_9ROSI</name>